<name>A0AAD5USM4_9APHY</name>
<comment type="similarity">
    <text evidence="2">Belongs to the CASP family.</text>
</comment>
<keyword evidence="9" id="KW-0472">Membrane</keyword>
<evidence type="ECO:0000256" key="7">
    <source>
        <dbReference type="ARBA" id="ARBA00023034"/>
    </source>
</evidence>
<dbReference type="AlphaFoldDB" id="A0AAD5USM4"/>
<feature type="coiled-coil region" evidence="10">
    <location>
        <begin position="106"/>
        <end position="208"/>
    </location>
</feature>
<feature type="compositionally biased region" description="Polar residues" evidence="11">
    <location>
        <begin position="515"/>
        <end position="543"/>
    </location>
</feature>
<feature type="region of interest" description="Disordered" evidence="11">
    <location>
        <begin position="458"/>
        <end position="543"/>
    </location>
</feature>
<keyword evidence="8 10" id="KW-0175">Coiled coil</keyword>
<feature type="domain" description="Cux N-terminal" evidence="13">
    <location>
        <begin position="4"/>
        <end position="107"/>
    </location>
</feature>
<feature type="region of interest" description="Disordered" evidence="11">
    <location>
        <begin position="565"/>
        <end position="586"/>
    </location>
</feature>
<dbReference type="Pfam" id="PF25398">
    <property type="entry name" value="CUX1_N"/>
    <property type="match status" value="1"/>
</dbReference>
<keyword evidence="6" id="KW-1133">Transmembrane helix</keyword>
<dbReference type="GO" id="GO:0006891">
    <property type="term" value="P:intra-Golgi vesicle-mediated transport"/>
    <property type="evidence" value="ECO:0007669"/>
    <property type="project" value="InterPro"/>
</dbReference>
<evidence type="ECO:0000259" key="13">
    <source>
        <dbReference type="Pfam" id="PF25398"/>
    </source>
</evidence>
<evidence type="ECO:0000256" key="1">
    <source>
        <dbReference type="ARBA" id="ARBA00004409"/>
    </source>
</evidence>
<dbReference type="InterPro" id="IPR012955">
    <property type="entry name" value="CASP_C"/>
</dbReference>
<keyword evidence="5" id="KW-0812">Transmembrane</keyword>
<dbReference type="PANTHER" id="PTHR14043:SF2">
    <property type="entry name" value="HOMEOBOX PROTEIN CUT"/>
    <property type="match status" value="1"/>
</dbReference>
<keyword evidence="7" id="KW-0333">Golgi apparatus</keyword>
<keyword evidence="4" id="KW-0813">Transport</keyword>
<dbReference type="Pfam" id="PF08172">
    <property type="entry name" value="CASP_C"/>
    <property type="match status" value="1"/>
</dbReference>
<evidence type="ECO:0000313" key="14">
    <source>
        <dbReference type="EMBL" id="KAJ3475406.1"/>
    </source>
</evidence>
<proteinExistence type="inferred from homology"/>
<evidence type="ECO:0000256" key="8">
    <source>
        <dbReference type="ARBA" id="ARBA00023054"/>
    </source>
</evidence>
<keyword evidence="15" id="KW-1185">Reference proteome</keyword>
<evidence type="ECO:0000313" key="15">
    <source>
        <dbReference type="Proteomes" id="UP001212997"/>
    </source>
</evidence>
<dbReference type="PANTHER" id="PTHR14043">
    <property type="entry name" value="CCAAT DISPLACEMENT PROTEIN-RELATED"/>
    <property type="match status" value="1"/>
</dbReference>
<dbReference type="Proteomes" id="UP001212997">
    <property type="component" value="Unassembled WGS sequence"/>
</dbReference>
<evidence type="ECO:0000256" key="9">
    <source>
        <dbReference type="ARBA" id="ARBA00023136"/>
    </source>
</evidence>
<dbReference type="GO" id="GO:0000139">
    <property type="term" value="C:Golgi membrane"/>
    <property type="evidence" value="ECO:0007669"/>
    <property type="project" value="UniProtKB-SubCell"/>
</dbReference>
<gene>
    <name evidence="14" type="ORF">NLI96_g11859</name>
</gene>
<feature type="coiled-coil region" evidence="10">
    <location>
        <begin position="55"/>
        <end position="82"/>
    </location>
</feature>
<evidence type="ECO:0000256" key="3">
    <source>
        <dbReference type="ARBA" id="ARBA00018691"/>
    </source>
</evidence>
<organism evidence="14 15">
    <name type="scientific">Meripilus lineatus</name>
    <dbReference type="NCBI Taxonomy" id="2056292"/>
    <lineage>
        <taxon>Eukaryota</taxon>
        <taxon>Fungi</taxon>
        <taxon>Dikarya</taxon>
        <taxon>Basidiomycota</taxon>
        <taxon>Agaricomycotina</taxon>
        <taxon>Agaricomycetes</taxon>
        <taxon>Polyporales</taxon>
        <taxon>Meripilaceae</taxon>
        <taxon>Meripilus</taxon>
    </lineage>
</organism>
<evidence type="ECO:0000256" key="11">
    <source>
        <dbReference type="SAM" id="MobiDB-lite"/>
    </source>
</evidence>
<evidence type="ECO:0000259" key="12">
    <source>
        <dbReference type="Pfam" id="PF08172"/>
    </source>
</evidence>
<evidence type="ECO:0000256" key="5">
    <source>
        <dbReference type="ARBA" id="ARBA00022692"/>
    </source>
</evidence>
<evidence type="ECO:0000256" key="2">
    <source>
        <dbReference type="ARBA" id="ARBA00006415"/>
    </source>
</evidence>
<protein>
    <recommendedName>
        <fullName evidence="3">Protein CASP</fullName>
    </recommendedName>
</protein>
<dbReference type="InterPro" id="IPR057476">
    <property type="entry name" value="Cux_N"/>
</dbReference>
<feature type="coiled-coil region" evidence="10">
    <location>
        <begin position="241"/>
        <end position="302"/>
    </location>
</feature>
<dbReference type="EMBL" id="JANAWD010000862">
    <property type="protein sequence ID" value="KAJ3475406.1"/>
    <property type="molecule type" value="Genomic_DNA"/>
</dbReference>
<comment type="caution">
    <text evidence="14">The sequence shown here is derived from an EMBL/GenBank/DDBJ whole genome shotgun (WGS) entry which is preliminary data.</text>
</comment>
<evidence type="ECO:0000256" key="10">
    <source>
        <dbReference type="SAM" id="Coils"/>
    </source>
</evidence>
<comment type="subcellular location">
    <subcellularLocation>
        <location evidence="1">Golgi apparatus membrane</location>
        <topology evidence="1">Single-pass type IV membrane protein</topology>
    </subcellularLocation>
</comment>
<accession>A0AAD5USM4</accession>
<reference evidence="14" key="1">
    <citation type="submission" date="2022-07" db="EMBL/GenBank/DDBJ databases">
        <title>Genome Sequence of Physisporinus lineatus.</title>
        <authorList>
            <person name="Buettner E."/>
        </authorList>
    </citation>
    <scope>NUCLEOTIDE SEQUENCE</scope>
    <source>
        <strain evidence="14">VT162</strain>
    </source>
</reference>
<evidence type="ECO:0000256" key="4">
    <source>
        <dbReference type="ARBA" id="ARBA00022448"/>
    </source>
</evidence>
<feature type="domain" description="CASP C-terminal" evidence="12">
    <location>
        <begin position="429"/>
        <end position="660"/>
    </location>
</feature>
<sequence>MAEQNFSDVNLSELQKTLDAQGIEIVENQKESVVGRKALADRTKDFKKIPDDEKLNAFRGLLKAYQTEIDNLTKRSKSAENAFLSVYKVLAEAPDPYPLLEAAVDQTVKVAEARELEGELRRLREENSELKKQLKDIPSLESAKKKADARVEQLEQKMEDMIHDKVTQKENELNATYDEKMRNYEAREQDLQSQLALTRNQLKELRSSNETNQAKLLDQTQRQDQEVVAKLAELDLMVADLERANSRVVTVERRNELLRAEIEAIKSGYEGTDRVKELESKISELESETDRLSRSLESQKVTTTEVQAALAKQREESTRELHKKTTESEHLRQKLKQYADYDEIKRELEIMKYVEFAGLEEDGFDPSGNTPANGDALGLHLPDPNADKANAQRGKSLEILLATKNKRILEELAKFRILHNELEASLTAAQAELAATDSELQKQRALNEKLENDLLQMDRHKPNGDASGSMTPAEVGTPADTLAGLELGKRTTDSPARSSPIPFSSAADTSILPIVTSQRDSSGSGTLNSKRNSGSNSIPYPSFAQSLQSDNLKLYEKVRYMQSYREESSRPSTLDPIPTTPSSRADDMSKYRARYEEAMNPFQAFRGREATRAYESLNVLERGVLVLTRAILGNRRTRTVFICYAIALHVLVMFTTYECSVSGTQLQKQPSPY</sequence>
<evidence type="ECO:0000256" key="6">
    <source>
        <dbReference type="ARBA" id="ARBA00022989"/>
    </source>
</evidence>